<feature type="transmembrane region" description="Helical" evidence="7">
    <location>
        <begin position="286"/>
        <end position="312"/>
    </location>
</feature>
<dbReference type="PROSITE" id="PS50928">
    <property type="entry name" value="ABC_TM1"/>
    <property type="match status" value="1"/>
</dbReference>
<dbReference type="InterPro" id="IPR035906">
    <property type="entry name" value="MetI-like_sf"/>
</dbReference>
<evidence type="ECO:0000256" key="6">
    <source>
        <dbReference type="ARBA" id="ARBA00023136"/>
    </source>
</evidence>
<protein>
    <submittedName>
        <fullName evidence="9">Peptide/nickel transport system permease protein</fullName>
    </submittedName>
</protein>
<evidence type="ECO:0000313" key="9">
    <source>
        <dbReference type="EMBL" id="MBB4122067.1"/>
    </source>
</evidence>
<sequence length="319" mass="35076">MSRYLVQRIGFAVLILFSLSIFVFVLFFVAPGDPARMIAGDKATETQLEQIRSNLGLDQPIYVQYGRFISKAATGDLGFSYRNQQPVTELIVRRLPATISLVLGGVVFWLALGIPIGIMSARFPGGLRDRLGQGFILLGLSFPTFVLGMLSLYVFYFLPRKAGFMLFPPGGYKPFLADPVDWAWHLFLPWTTLALVTAAIYARLTRGKLIEVLGEDYIRTARAKGISEAKVIYKHGLRATLTPLITQLGADIELLLGGVIVIEQIYGLQGVGALAVQSVRNLDRPVIIGIVLMGGFFIVITNIIVDLLYAVLDPRVRGA</sequence>
<feature type="transmembrane region" description="Helical" evidence="7">
    <location>
        <begin position="9"/>
        <end position="30"/>
    </location>
</feature>
<dbReference type="InterPro" id="IPR045621">
    <property type="entry name" value="BPD_transp_1_N"/>
</dbReference>
<dbReference type="GO" id="GO:0005886">
    <property type="term" value="C:plasma membrane"/>
    <property type="evidence" value="ECO:0007669"/>
    <property type="project" value="UniProtKB-SubCell"/>
</dbReference>
<evidence type="ECO:0000256" key="5">
    <source>
        <dbReference type="ARBA" id="ARBA00022989"/>
    </source>
</evidence>
<dbReference type="CDD" id="cd06261">
    <property type="entry name" value="TM_PBP2"/>
    <property type="match status" value="1"/>
</dbReference>
<name>A0A7W6PB47_9HYPH</name>
<dbReference type="Proteomes" id="UP000530571">
    <property type="component" value="Unassembled WGS sequence"/>
</dbReference>
<keyword evidence="10" id="KW-1185">Reference proteome</keyword>
<comment type="similarity">
    <text evidence="7">Belongs to the binding-protein-dependent transport system permease family.</text>
</comment>
<evidence type="ECO:0000256" key="7">
    <source>
        <dbReference type="RuleBase" id="RU363032"/>
    </source>
</evidence>
<feature type="transmembrane region" description="Helical" evidence="7">
    <location>
        <begin position="99"/>
        <end position="123"/>
    </location>
</feature>
<reference evidence="9 10" key="1">
    <citation type="submission" date="2020-08" db="EMBL/GenBank/DDBJ databases">
        <title>Genomic Encyclopedia of Type Strains, Phase IV (KMG-IV): sequencing the most valuable type-strain genomes for metagenomic binning, comparative biology and taxonomic classification.</title>
        <authorList>
            <person name="Goeker M."/>
        </authorList>
    </citation>
    <scope>NUCLEOTIDE SEQUENCE [LARGE SCALE GENOMIC DNA]</scope>
    <source>
        <strain evidence="9 10">DSM 28101</strain>
    </source>
</reference>
<dbReference type="RefSeq" id="WP_183485620.1">
    <property type="nucleotide sequence ID" value="NZ_JACIDZ010000005.1"/>
</dbReference>
<keyword evidence="2 7" id="KW-0813">Transport</keyword>
<organism evidence="9 10">
    <name type="scientific">Martelella radicis</name>
    <dbReference type="NCBI Taxonomy" id="1397476"/>
    <lineage>
        <taxon>Bacteria</taxon>
        <taxon>Pseudomonadati</taxon>
        <taxon>Pseudomonadota</taxon>
        <taxon>Alphaproteobacteria</taxon>
        <taxon>Hyphomicrobiales</taxon>
        <taxon>Aurantimonadaceae</taxon>
        <taxon>Martelella</taxon>
    </lineage>
</organism>
<comment type="caution">
    <text evidence="9">The sequence shown here is derived from an EMBL/GenBank/DDBJ whole genome shotgun (WGS) entry which is preliminary data.</text>
</comment>
<keyword evidence="5 7" id="KW-1133">Transmembrane helix</keyword>
<dbReference type="PANTHER" id="PTHR43163">
    <property type="entry name" value="DIPEPTIDE TRANSPORT SYSTEM PERMEASE PROTEIN DPPB-RELATED"/>
    <property type="match status" value="1"/>
</dbReference>
<dbReference type="Pfam" id="PF00528">
    <property type="entry name" value="BPD_transp_1"/>
    <property type="match status" value="1"/>
</dbReference>
<dbReference type="SUPFAM" id="SSF161098">
    <property type="entry name" value="MetI-like"/>
    <property type="match status" value="1"/>
</dbReference>
<dbReference type="Pfam" id="PF19300">
    <property type="entry name" value="BPD_transp_1_N"/>
    <property type="match status" value="1"/>
</dbReference>
<keyword evidence="6 7" id="KW-0472">Membrane</keyword>
<dbReference type="AlphaFoldDB" id="A0A7W6PB47"/>
<accession>A0A7W6PB47</accession>
<dbReference type="Gene3D" id="1.10.3720.10">
    <property type="entry name" value="MetI-like"/>
    <property type="match status" value="1"/>
</dbReference>
<evidence type="ECO:0000313" key="10">
    <source>
        <dbReference type="Proteomes" id="UP000530571"/>
    </source>
</evidence>
<feature type="domain" description="ABC transmembrane type-1" evidence="8">
    <location>
        <begin position="95"/>
        <end position="309"/>
    </location>
</feature>
<evidence type="ECO:0000256" key="4">
    <source>
        <dbReference type="ARBA" id="ARBA00022692"/>
    </source>
</evidence>
<proteinExistence type="inferred from homology"/>
<dbReference type="GO" id="GO:0055085">
    <property type="term" value="P:transmembrane transport"/>
    <property type="evidence" value="ECO:0007669"/>
    <property type="project" value="InterPro"/>
</dbReference>
<keyword evidence="4 7" id="KW-0812">Transmembrane</keyword>
<evidence type="ECO:0000259" key="8">
    <source>
        <dbReference type="PROSITE" id="PS50928"/>
    </source>
</evidence>
<dbReference type="PANTHER" id="PTHR43163:SF6">
    <property type="entry name" value="DIPEPTIDE TRANSPORT SYSTEM PERMEASE PROTEIN DPPB-RELATED"/>
    <property type="match status" value="1"/>
</dbReference>
<keyword evidence="3" id="KW-1003">Cell membrane</keyword>
<comment type="subcellular location">
    <subcellularLocation>
        <location evidence="1 7">Cell membrane</location>
        <topology evidence="1 7">Multi-pass membrane protein</topology>
    </subcellularLocation>
</comment>
<feature type="transmembrane region" description="Helical" evidence="7">
    <location>
        <begin position="182"/>
        <end position="202"/>
    </location>
</feature>
<evidence type="ECO:0000256" key="2">
    <source>
        <dbReference type="ARBA" id="ARBA00022448"/>
    </source>
</evidence>
<evidence type="ECO:0000256" key="1">
    <source>
        <dbReference type="ARBA" id="ARBA00004651"/>
    </source>
</evidence>
<dbReference type="EMBL" id="JACIDZ010000005">
    <property type="protein sequence ID" value="MBB4122067.1"/>
    <property type="molecule type" value="Genomic_DNA"/>
</dbReference>
<feature type="transmembrane region" description="Helical" evidence="7">
    <location>
        <begin position="135"/>
        <end position="158"/>
    </location>
</feature>
<evidence type="ECO:0000256" key="3">
    <source>
        <dbReference type="ARBA" id="ARBA00022475"/>
    </source>
</evidence>
<gene>
    <name evidence="9" type="ORF">GGR30_001993</name>
</gene>
<dbReference type="InterPro" id="IPR000515">
    <property type="entry name" value="MetI-like"/>
</dbReference>